<dbReference type="Proteomes" id="UP001238467">
    <property type="component" value="Unassembled WGS sequence"/>
</dbReference>
<keyword evidence="2" id="KW-1185">Reference proteome</keyword>
<comment type="caution">
    <text evidence="1">The sequence shown here is derived from an EMBL/GenBank/DDBJ whole genome shotgun (WGS) entry which is preliminary data.</text>
</comment>
<name>A0ABU0DMV5_9HYPH</name>
<reference evidence="1 2" key="1">
    <citation type="submission" date="2023-07" db="EMBL/GenBank/DDBJ databases">
        <title>Genomic Encyclopedia of Type Strains, Phase IV (KMG-IV): sequencing the most valuable type-strain genomes for metagenomic binning, comparative biology and taxonomic classification.</title>
        <authorList>
            <person name="Goeker M."/>
        </authorList>
    </citation>
    <scope>NUCLEOTIDE SEQUENCE [LARGE SCALE GENOMIC DNA]</scope>
    <source>
        <strain evidence="1 2">DSM 1277</strain>
    </source>
</reference>
<proteinExistence type="predicted"/>
<sequence length="44" mass="4588">MSDNPARPITRVLLGFLALCLVALDLQHTALIPRALAALFGGAS</sequence>
<protein>
    <submittedName>
        <fullName evidence="1">Uncharacterized protein</fullName>
    </submittedName>
</protein>
<gene>
    <name evidence="1" type="ORF">J2S76_004222</name>
</gene>
<dbReference type="RefSeq" id="WP_307063743.1">
    <property type="nucleotide sequence ID" value="NZ_JAUSUH010000012.1"/>
</dbReference>
<accession>A0ABU0DMV5</accession>
<organism evidence="1 2">
    <name type="scientific">Ancylobacter vacuolatus</name>
    <dbReference type="NCBI Taxonomy" id="223389"/>
    <lineage>
        <taxon>Bacteria</taxon>
        <taxon>Pseudomonadati</taxon>
        <taxon>Pseudomonadota</taxon>
        <taxon>Alphaproteobacteria</taxon>
        <taxon>Hyphomicrobiales</taxon>
        <taxon>Xanthobacteraceae</taxon>
        <taxon>Ancylobacter</taxon>
    </lineage>
</organism>
<dbReference type="EMBL" id="JAUSUH010000012">
    <property type="protein sequence ID" value="MDQ0349771.1"/>
    <property type="molecule type" value="Genomic_DNA"/>
</dbReference>
<evidence type="ECO:0000313" key="1">
    <source>
        <dbReference type="EMBL" id="MDQ0349771.1"/>
    </source>
</evidence>
<evidence type="ECO:0000313" key="2">
    <source>
        <dbReference type="Proteomes" id="UP001238467"/>
    </source>
</evidence>